<dbReference type="Proteomes" id="UP000275078">
    <property type="component" value="Unassembled WGS sequence"/>
</dbReference>
<accession>A0A3N4IPG1</accession>
<evidence type="ECO:0000313" key="3">
    <source>
        <dbReference type="Proteomes" id="UP000275078"/>
    </source>
</evidence>
<name>A0A3N4IPG1_ASCIM</name>
<evidence type="ECO:0000256" key="1">
    <source>
        <dbReference type="SAM" id="MobiDB-lite"/>
    </source>
</evidence>
<sequence length="243" mass="26293">MEPRSSPMLSCLLLERRVQHSASAKSDLPEYKFSSTNKLHRLKSKPSLANQTETHISHCSRVARTFTITMTTLAPPPVPITPSHPFDPPCLDDGPPDSRLVTSLAPDPHLPPAVLAICTEALANTRILCTCCQSPISPSNGNGYYTCTYVPPSEPQFSPSLHPTPSPHPLLPSPMPVAEPCGRGRCVRCTEFCSGRGCGEGGSCLVGLGKKKERGGRRSAVKIGGKEVELDPKKSRFWRGEKE</sequence>
<evidence type="ECO:0000313" key="2">
    <source>
        <dbReference type="EMBL" id="RPA87646.1"/>
    </source>
</evidence>
<keyword evidence="3" id="KW-1185">Reference proteome</keyword>
<reference evidence="2 3" key="1">
    <citation type="journal article" date="2018" name="Nat. Ecol. Evol.">
        <title>Pezizomycetes genomes reveal the molecular basis of ectomycorrhizal truffle lifestyle.</title>
        <authorList>
            <person name="Murat C."/>
            <person name="Payen T."/>
            <person name="Noel B."/>
            <person name="Kuo A."/>
            <person name="Morin E."/>
            <person name="Chen J."/>
            <person name="Kohler A."/>
            <person name="Krizsan K."/>
            <person name="Balestrini R."/>
            <person name="Da Silva C."/>
            <person name="Montanini B."/>
            <person name="Hainaut M."/>
            <person name="Levati E."/>
            <person name="Barry K.W."/>
            <person name="Belfiori B."/>
            <person name="Cichocki N."/>
            <person name="Clum A."/>
            <person name="Dockter R.B."/>
            <person name="Fauchery L."/>
            <person name="Guy J."/>
            <person name="Iotti M."/>
            <person name="Le Tacon F."/>
            <person name="Lindquist E.A."/>
            <person name="Lipzen A."/>
            <person name="Malagnac F."/>
            <person name="Mello A."/>
            <person name="Molinier V."/>
            <person name="Miyauchi S."/>
            <person name="Poulain J."/>
            <person name="Riccioni C."/>
            <person name="Rubini A."/>
            <person name="Sitrit Y."/>
            <person name="Splivallo R."/>
            <person name="Traeger S."/>
            <person name="Wang M."/>
            <person name="Zifcakova L."/>
            <person name="Wipf D."/>
            <person name="Zambonelli A."/>
            <person name="Paolocci F."/>
            <person name="Nowrousian M."/>
            <person name="Ottonello S."/>
            <person name="Baldrian P."/>
            <person name="Spatafora J.W."/>
            <person name="Henrissat B."/>
            <person name="Nagy L.G."/>
            <person name="Aury J.M."/>
            <person name="Wincker P."/>
            <person name="Grigoriev I.V."/>
            <person name="Bonfante P."/>
            <person name="Martin F.M."/>
        </authorList>
    </citation>
    <scope>NUCLEOTIDE SEQUENCE [LARGE SCALE GENOMIC DNA]</scope>
    <source>
        <strain evidence="2 3">RN42</strain>
    </source>
</reference>
<dbReference type="EMBL" id="ML119646">
    <property type="protein sequence ID" value="RPA87646.1"/>
    <property type="molecule type" value="Genomic_DNA"/>
</dbReference>
<proteinExistence type="predicted"/>
<gene>
    <name evidence="2" type="ORF">BJ508DRAFT_63103</name>
</gene>
<organism evidence="2 3">
    <name type="scientific">Ascobolus immersus RN42</name>
    <dbReference type="NCBI Taxonomy" id="1160509"/>
    <lineage>
        <taxon>Eukaryota</taxon>
        <taxon>Fungi</taxon>
        <taxon>Dikarya</taxon>
        <taxon>Ascomycota</taxon>
        <taxon>Pezizomycotina</taxon>
        <taxon>Pezizomycetes</taxon>
        <taxon>Pezizales</taxon>
        <taxon>Ascobolaceae</taxon>
        <taxon>Ascobolus</taxon>
    </lineage>
</organism>
<feature type="region of interest" description="Disordered" evidence="1">
    <location>
        <begin position="77"/>
        <end position="97"/>
    </location>
</feature>
<dbReference type="AlphaFoldDB" id="A0A3N4IPG1"/>
<feature type="compositionally biased region" description="Pro residues" evidence="1">
    <location>
        <begin position="77"/>
        <end position="88"/>
    </location>
</feature>
<protein>
    <submittedName>
        <fullName evidence="2">Uncharacterized protein</fullName>
    </submittedName>
</protein>